<gene>
    <name evidence="2" type="ORF">HNQ97_004681</name>
</gene>
<reference evidence="2 3" key="1">
    <citation type="submission" date="2020-08" db="EMBL/GenBank/DDBJ databases">
        <title>Genomic Encyclopedia of Type Strains, Phase IV (KMG-IV): sequencing the most valuable type-strain genomes for metagenomic binning, comparative biology and taxonomic classification.</title>
        <authorList>
            <person name="Goeker M."/>
        </authorList>
    </citation>
    <scope>NUCLEOTIDE SEQUENCE [LARGE SCALE GENOMIC DNA]</scope>
    <source>
        <strain evidence="2 3">DSM 17455</strain>
    </source>
</reference>
<dbReference type="Proteomes" id="UP000587524">
    <property type="component" value="Unassembled WGS sequence"/>
</dbReference>
<comment type="caution">
    <text evidence="2">The sequence shown here is derived from an EMBL/GenBank/DDBJ whole genome shotgun (WGS) entry which is preliminary data.</text>
</comment>
<sequence>MLRCFTATLVILFLQGSNAYAKTGAELLQDNEMYGLGFVWGAANYMVEDYALNDDVGNRLTMHRAKCLYDAGMTARVLYDSVMREIRSDPGYLSKPATHALQVVTYKICGAPPAN</sequence>
<name>A0ABR6CDP5_9HYPH</name>
<evidence type="ECO:0008006" key="4">
    <source>
        <dbReference type="Google" id="ProtNLM"/>
    </source>
</evidence>
<evidence type="ECO:0000256" key="1">
    <source>
        <dbReference type="SAM" id="SignalP"/>
    </source>
</evidence>
<feature type="signal peptide" evidence="1">
    <location>
        <begin position="1"/>
        <end position="21"/>
    </location>
</feature>
<proteinExistence type="predicted"/>
<evidence type="ECO:0000313" key="3">
    <source>
        <dbReference type="Proteomes" id="UP000587524"/>
    </source>
</evidence>
<keyword evidence="3" id="KW-1185">Reference proteome</keyword>
<keyword evidence="1" id="KW-0732">Signal</keyword>
<organism evidence="2 3">
    <name type="scientific">Aminobacter ciceronei</name>
    <dbReference type="NCBI Taxonomy" id="150723"/>
    <lineage>
        <taxon>Bacteria</taxon>
        <taxon>Pseudomonadati</taxon>
        <taxon>Pseudomonadota</taxon>
        <taxon>Alphaproteobacteria</taxon>
        <taxon>Hyphomicrobiales</taxon>
        <taxon>Phyllobacteriaceae</taxon>
        <taxon>Aminobacter</taxon>
    </lineage>
</organism>
<protein>
    <recommendedName>
        <fullName evidence="4">Rap1a immunity protein domain-containing protein</fullName>
    </recommendedName>
</protein>
<dbReference type="EMBL" id="JACJHZ010000025">
    <property type="protein sequence ID" value="MBA9022665.1"/>
    <property type="molecule type" value="Genomic_DNA"/>
</dbReference>
<feature type="chain" id="PRO_5046973120" description="Rap1a immunity protein domain-containing protein" evidence="1">
    <location>
        <begin position="22"/>
        <end position="115"/>
    </location>
</feature>
<evidence type="ECO:0000313" key="2">
    <source>
        <dbReference type="EMBL" id="MBA9022665.1"/>
    </source>
</evidence>
<accession>A0ABR6CDP5</accession>